<dbReference type="AlphaFoldDB" id="A0A2J6S4J8"/>
<proteinExistence type="predicted"/>
<feature type="transmembrane region" description="Helical" evidence="1">
    <location>
        <begin position="109"/>
        <end position="130"/>
    </location>
</feature>
<feature type="transmembrane region" description="Helical" evidence="1">
    <location>
        <begin position="44"/>
        <end position="64"/>
    </location>
</feature>
<evidence type="ECO:0000313" key="3">
    <source>
        <dbReference type="Proteomes" id="UP000235786"/>
    </source>
</evidence>
<evidence type="ECO:0000313" key="2">
    <source>
        <dbReference type="EMBL" id="PMD45648.1"/>
    </source>
</evidence>
<organism evidence="2 3">
    <name type="scientific">Hyaloscypha variabilis (strain UAMH 11265 / GT02V1 / F)</name>
    <name type="common">Meliniomyces variabilis</name>
    <dbReference type="NCBI Taxonomy" id="1149755"/>
    <lineage>
        <taxon>Eukaryota</taxon>
        <taxon>Fungi</taxon>
        <taxon>Dikarya</taxon>
        <taxon>Ascomycota</taxon>
        <taxon>Pezizomycotina</taxon>
        <taxon>Leotiomycetes</taxon>
        <taxon>Helotiales</taxon>
        <taxon>Hyaloscyphaceae</taxon>
        <taxon>Hyaloscypha</taxon>
        <taxon>Hyaloscypha variabilis</taxon>
    </lineage>
</organism>
<dbReference type="EMBL" id="KZ613940">
    <property type="protein sequence ID" value="PMD45648.1"/>
    <property type="molecule type" value="Genomic_DNA"/>
</dbReference>
<evidence type="ECO:0000256" key="1">
    <source>
        <dbReference type="SAM" id="Phobius"/>
    </source>
</evidence>
<sequence>MSATTAPVPVYFEESWAILSSICLVNVLFGFMVIGITALTPISIVPIVCSAAGAIANGLCYYAFYAHHPITNTVIAAAVADVTWCIQEGGLSFYSYLILIRVLKGRSRTIFMSLFWSGIVIIVAVRIGILTERARDILQNTTDRQSTIDHLHNVYFGTIALVECNSAFFLLRKLAFAHKSSIEAASGHKLFVYLMRSTEIRVAMLALIGFSRTITYSFQTTAQSATSTMGQLDRFVVTLECLFPEMMFIDILASRLIFGNRNHESSTQSRSQHFTSSQHHKNITPAQGFDDISMYPVGHVETRVDARGIVSTSQEQIIDRSVSRFEGRSSGEESQHKGAGGNIVKTVEFEFHDSAV</sequence>
<feature type="transmembrane region" description="Helical" evidence="1">
    <location>
        <begin position="150"/>
        <end position="171"/>
    </location>
</feature>
<gene>
    <name evidence="2" type="ORF">L207DRAFT_482101</name>
</gene>
<keyword evidence="3" id="KW-1185">Reference proteome</keyword>
<keyword evidence="1" id="KW-0812">Transmembrane</keyword>
<dbReference type="Proteomes" id="UP000235786">
    <property type="component" value="Unassembled WGS sequence"/>
</dbReference>
<evidence type="ECO:0008006" key="4">
    <source>
        <dbReference type="Google" id="ProtNLM"/>
    </source>
</evidence>
<protein>
    <recommendedName>
        <fullName evidence="4">Integral membrane protein</fullName>
    </recommendedName>
</protein>
<feature type="transmembrane region" description="Helical" evidence="1">
    <location>
        <begin position="16"/>
        <end position="37"/>
    </location>
</feature>
<name>A0A2J6S4J8_HYAVF</name>
<accession>A0A2J6S4J8</accession>
<dbReference type="OrthoDB" id="5306317at2759"/>
<reference evidence="2 3" key="1">
    <citation type="submission" date="2016-04" db="EMBL/GenBank/DDBJ databases">
        <title>A degradative enzymes factory behind the ericoid mycorrhizal symbiosis.</title>
        <authorList>
            <consortium name="DOE Joint Genome Institute"/>
            <person name="Martino E."/>
            <person name="Morin E."/>
            <person name="Grelet G."/>
            <person name="Kuo A."/>
            <person name="Kohler A."/>
            <person name="Daghino S."/>
            <person name="Barry K."/>
            <person name="Choi C."/>
            <person name="Cichocki N."/>
            <person name="Clum A."/>
            <person name="Copeland A."/>
            <person name="Hainaut M."/>
            <person name="Haridas S."/>
            <person name="Labutti K."/>
            <person name="Lindquist E."/>
            <person name="Lipzen A."/>
            <person name="Khouja H.-R."/>
            <person name="Murat C."/>
            <person name="Ohm R."/>
            <person name="Olson A."/>
            <person name="Spatafora J."/>
            <person name="Veneault-Fourrey C."/>
            <person name="Henrissat B."/>
            <person name="Grigoriev I."/>
            <person name="Martin F."/>
            <person name="Perotto S."/>
        </authorList>
    </citation>
    <scope>NUCLEOTIDE SEQUENCE [LARGE SCALE GENOMIC DNA]</scope>
    <source>
        <strain evidence="2 3">F</strain>
    </source>
</reference>
<keyword evidence="1" id="KW-0472">Membrane</keyword>
<keyword evidence="1" id="KW-1133">Transmembrane helix</keyword>